<dbReference type="EMBL" id="JAQIZZ010000008">
    <property type="protein sequence ID" value="KAJ5525734.1"/>
    <property type="molecule type" value="Genomic_DNA"/>
</dbReference>
<accession>A0AAD6CP50</accession>
<feature type="signal peptide" evidence="1">
    <location>
        <begin position="1"/>
        <end position="18"/>
    </location>
</feature>
<protein>
    <submittedName>
        <fullName evidence="2">Uncharacterized protein</fullName>
    </submittedName>
</protein>
<keyword evidence="3" id="KW-1185">Reference proteome</keyword>
<reference evidence="2 3" key="1">
    <citation type="journal article" date="2023" name="IMA Fungus">
        <title>Comparative genomic study of the Penicillium genus elucidates a diverse pangenome and 15 lateral gene transfer events.</title>
        <authorList>
            <person name="Petersen C."/>
            <person name="Sorensen T."/>
            <person name="Nielsen M.R."/>
            <person name="Sondergaard T.E."/>
            <person name="Sorensen J.L."/>
            <person name="Fitzpatrick D.A."/>
            <person name="Frisvad J.C."/>
            <person name="Nielsen K.L."/>
        </authorList>
    </citation>
    <scope>NUCLEOTIDE SEQUENCE [LARGE SCALE GENOMIC DNA]</scope>
    <source>
        <strain evidence="2 3">IBT 35679</strain>
    </source>
</reference>
<dbReference type="AlphaFoldDB" id="A0AAD6CP50"/>
<evidence type="ECO:0000313" key="2">
    <source>
        <dbReference type="EMBL" id="KAJ5525734.1"/>
    </source>
</evidence>
<proteinExistence type="predicted"/>
<evidence type="ECO:0000256" key="1">
    <source>
        <dbReference type="SAM" id="SignalP"/>
    </source>
</evidence>
<keyword evidence="1" id="KW-0732">Signal</keyword>
<dbReference type="Proteomes" id="UP001220324">
    <property type="component" value="Unassembled WGS sequence"/>
</dbReference>
<name>A0AAD6CP50_9EURO</name>
<comment type="caution">
    <text evidence="2">The sequence shown here is derived from an EMBL/GenBank/DDBJ whole genome shotgun (WGS) entry which is preliminary data.</text>
</comment>
<feature type="chain" id="PRO_5042068335" evidence="1">
    <location>
        <begin position="19"/>
        <end position="167"/>
    </location>
</feature>
<gene>
    <name evidence="2" type="ORF">N7494_012384</name>
</gene>
<organism evidence="2 3">
    <name type="scientific">Penicillium frequentans</name>
    <dbReference type="NCBI Taxonomy" id="3151616"/>
    <lineage>
        <taxon>Eukaryota</taxon>
        <taxon>Fungi</taxon>
        <taxon>Dikarya</taxon>
        <taxon>Ascomycota</taxon>
        <taxon>Pezizomycotina</taxon>
        <taxon>Eurotiomycetes</taxon>
        <taxon>Eurotiomycetidae</taxon>
        <taxon>Eurotiales</taxon>
        <taxon>Aspergillaceae</taxon>
        <taxon>Penicillium</taxon>
    </lineage>
</organism>
<sequence>MLVFPILAFFVFAHQVVATGEFSTLPEQLFLNIGIHDIVDNTTRDSELLEPWASDYVESIRQKRYGDAIWARYHMYGEVEDGLVGWADNLTVLGVIEEDAIGYRVGHPDLYAEALSFYAETSSEDSHATDVLDMLQRIGQEGAIDLEKRSTELEKHKQYFTGCPCTV</sequence>
<evidence type="ECO:0000313" key="3">
    <source>
        <dbReference type="Proteomes" id="UP001220324"/>
    </source>
</evidence>